<reference evidence="2 3" key="1">
    <citation type="submission" date="2018-09" db="EMBL/GenBank/DDBJ databases">
        <title>Production of Trimethoprim by Streptomyces sp. 3E-1.</title>
        <authorList>
            <person name="Kang H.J."/>
            <person name="Kim S.B."/>
        </authorList>
    </citation>
    <scope>NUCLEOTIDE SEQUENCE [LARGE SCALE GENOMIC DNA]</scope>
    <source>
        <strain evidence="2 3">3E-1</strain>
    </source>
</reference>
<feature type="region of interest" description="Disordered" evidence="1">
    <location>
        <begin position="135"/>
        <end position="167"/>
    </location>
</feature>
<dbReference type="KEGG" id="sge:DWG14_02609"/>
<protein>
    <submittedName>
        <fullName evidence="2">Uncharacterized protein</fullName>
    </submittedName>
</protein>
<evidence type="ECO:0000313" key="3">
    <source>
        <dbReference type="Proteomes" id="UP000265765"/>
    </source>
</evidence>
<sequence>MRTVVADYQVRMAEPGFRLAFGGPEFEAAVHAVVDPLAGPPAFLTHDEPPIRTGPIVVTLYAGGGPRPDPGPLSDPTNVRTALCDEAWPEVRAALLLWHPVCEDHFAPISPFADLAQLITPDRGREILATPEAPAPASIRPTVPAARDTSTVRGKGMTEESDGVVMR</sequence>
<dbReference type="Proteomes" id="UP000265765">
    <property type="component" value="Chromosome"/>
</dbReference>
<dbReference type="EMBL" id="CP032427">
    <property type="protein sequence ID" value="AYC38380.1"/>
    <property type="molecule type" value="Genomic_DNA"/>
</dbReference>
<evidence type="ECO:0000313" key="2">
    <source>
        <dbReference type="EMBL" id="AYC38380.1"/>
    </source>
</evidence>
<dbReference type="AlphaFoldDB" id="A0AAI8KZ63"/>
<proteinExistence type="predicted"/>
<dbReference type="GeneID" id="91281543"/>
<dbReference type="RefSeq" id="WP_062026855.1">
    <property type="nucleotide sequence ID" value="NZ_CP032427.1"/>
</dbReference>
<gene>
    <name evidence="2" type="ORF">DWG14_02609</name>
</gene>
<name>A0AAI8KZ63_9ACTN</name>
<organism evidence="2 3">
    <name type="scientific">Streptomyces griseorubiginosus</name>
    <dbReference type="NCBI Taxonomy" id="67304"/>
    <lineage>
        <taxon>Bacteria</taxon>
        <taxon>Bacillati</taxon>
        <taxon>Actinomycetota</taxon>
        <taxon>Actinomycetes</taxon>
        <taxon>Kitasatosporales</taxon>
        <taxon>Streptomycetaceae</taxon>
        <taxon>Streptomyces</taxon>
    </lineage>
</organism>
<accession>A0AAI8KZ63</accession>
<evidence type="ECO:0000256" key="1">
    <source>
        <dbReference type="SAM" id="MobiDB-lite"/>
    </source>
</evidence>